<keyword evidence="3" id="KW-0862">Zinc</keyword>
<dbReference type="AlphaFoldDB" id="W3XJ49"/>
<keyword evidence="4" id="KW-0456">Lyase</keyword>
<evidence type="ECO:0000259" key="5">
    <source>
        <dbReference type="PROSITE" id="PS51891"/>
    </source>
</evidence>
<organism evidence="6 7">
    <name type="scientific">Pestalotiopsis fici (strain W106-1 / CGMCC3.15140)</name>
    <dbReference type="NCBI Taxonomy" id="1229662"/>
    <lineage>
        <taxon>Eukaryota</taxon>
        <taxon>Fungi</taxon>
        <taxon>Dikarya</taxon>
        <taxon>Ascomycota</taxon>
        <taxon>Pezizomycotina</taxon>
        <taxon>Sordariomycetes</taxon>
        <taxon>Xylariomycetidae</taxon>
        <taxon>Amphisphaeriales</taxon>
        <taxon>Sporocadaceae</taxon>
        <taxon>Pestalotiopsis</taxon>
    </lineage>
</organism>
<dbReference type="eggNOG" id="ENOG502RZKF">
    <property type="taxonomic scope" value="Eukaryota"/>
</dbReference>
<dbReference type="PROSITE" id="PS51891">
    <property type="entry name" value="CENP_V_GFA"/>
    <property type="match status" value="1"/>
</dbReference>
<dbReference type="InterPro" id="IPR011057">
    <property type="entry name" value="Mss4-like_sf"/>
</dbReference>
<dbReference type="GO" id="GO:0016846">
    <property type="term" value="F:carbon-sulfur lyase activity"/>
    <property type="evidence" value="ECO:0007669"/>
    <property type="project" value="InterPro"/>
</dbReference>
<dbReference type="InterPro" id="IPR006913">
    <property type="entry name" value="CENP-V/GFA"/>
</dbReference>
<dbReference type="EMBL" id="KI912110">
    <property type="protein sequence ID" value="ETS86093.1"/>
    <property type="molecule type" value="Genomic_DNA"/>
</dbReference>
<dbReference type="GeneID" id="19269131"/>
<dbReference type="SUPFAM" id="SSF51316">
    <property type="entry name" value="Mss4-like"/>
    <property type="match status" value="1"/>
</dbReference>
<keyword evidence="2" id="KW-0479">Metal-binding</keyword>
<feature type="domain" description="CENP-V/GFA" evidence="5">
    <location>
        <begin position="30"/>
        <end position="171"/>
    </location>
</feature>
<proteinExistence type="inferred from homology"/>
<dbReference type="HOGENOM" id="CLU_055491_3_0_1"/>
<protein>
    <recommendedName>
        <fullName evidence="5">CENP-V/GFA domain-containing protein</fullName>
    </recommendedName>
</protein>
<evidence type="ECO:0000256" key="3">
    <source>
        <dbReference type="ARBA" id="ARBA00022833"/>
    </source>
</evidence>
<name>W3XJ49_PESFW</name>
<reference evidence="7" key="1">
    <citation type="journal article" date="2015" name="BMC Genomics">
        <title>Genomic and transcriptomic analysis of the endophytic fungus Pestalotiopsis fici reveals its lifestyle and high potential for synthesis of natural products.</title>
        <authorList>
            <person name="Wang X."/>
            <person name="Zhang X."/>
            <person name="Liu L."/>
            <person name="Xiang M."/>
            <person name="Wang W."/>
            <person name="Sun X."/>
            <person name="Che Y."/>
            <person name="Guo L."/>
            <person name="Liu G."/>
            <person name="Guo L."/>
            <person name="Wang C."/>
            <person name="Yin W.B."/>
            <person name="Stadler M."/>
            <person name="Zhang X."/>
            <person name="Liu X."/>
        </authorList>
    </citation>
    <scope>NUCLEOTIDE SEQUENCE [LARGE SCALE GENOMIC DNA]</scope>
    <source>
        <strain evidence="7">W106-1 / CGMCC3.15140</strain>
    </source>
</reference>
<dbReference type="STRING" id="1229662.W3XJ49"/>
<dbReference type="InParanoid" id="W3XJ49"/>
<dbReference type="GO" id="GO:0046872">
    <property type="term" value="F:metal ion binding"/>
    <property type="evidence" value="ECO:0007669"/>
    <property type="project" value="UniProtKB-KW"/>
</dbReference>
<keyword evidence="7" id="KW-1185">Reference proteome</keyword>
<dbReference type="OrthoDB" id="428768at2759"/>
<dbReference type="Pfam" id="PF04828">
    <property type="entry name" value="GFA"/>
    <property type="match status" value="1"/>
</dbReference>
<comment type="similarity">
    <text evidence="1">Belongs to the Gfa family.</text>
</comment>
<accession>W3XJ49</accession>
<dbReference type="OMA" id="YCGAVQI"/>
<dbReference type="KEGG" id="pfy:PFICI_04118"/>
<evidence type="ECO:0000256" key="1">
    <source>
        <dbReference type="ARBA" id="ARBA00005495"/>
    </source>
</evidence>
<dbReference type="PANTHER" id="PTHR33337:SF8">
    <property type="entry name" value="CENP-V_GFA DOMAIN-CONTAINING PROTEIN"/>
    <property type="match status" value="1"/>
</dbReference>
<dbReference type="RefSeq" id="XP_007830890.1">
    <property type="nucleotide sequence ID" value="XM_007832699.1"/>
</dbReference>
<evidence type="ECO:0000313" key="7">
    <source>
        <dbReference type="Proteomes" id="UP000030651"/>
    </source>
</evidence>
<dbReference type="Gene3D" id="3.90.1590.10">
    <property type="entry name" value="glutathione-dependent formaldehyde- activating enzyme (gfa)"/>
    <property type="match status" value="1"/>
</dbReference>
<dbReference type="PANTHER" id="PTHR33337">
    <property type="entry name" value="GFA DOMAIN-CONTAINING PROTEIN"/>
    <property type="match status" value="1"/>
</dbReference>
<evidence type="ECO:0000256" key="2">
    <source>
        <dbReference type="ARBA" id="ARBA00022723"/>
    </source>
</evidence>
<dbReference type="Proteomes" id="UP000030651">
    <property type="component" value="Unassembled WGS sequence"/>
</dbReference>
<gene>
    <name evidence="6" type="ORF">PFICI_04118</name>
</gene>
<evidence type="ECO:0000313" key="6">
    <source>
        <dbReference type="EMBL" id="ETS86093.1"/>
    </source>
</evidence>
<sequence>MSSINQTERPSVDKPWLPLGQDGFSNEKTATATCYCGSVQLEFVSINITTGWNAPPLIPSYTLDKQPVEGDDMVDSFICNCTDCRKITASVFASNLIIRDRGIKHLRGRDKLTEFGQNRTIVTGNTMTNYFCSVCGTLMYRISSASPDKKIMRLGTVDDFNLHETKLKPRIEQFCKDRVAWFSGGDGVKQYDGNYYGGSSKKASV</sequence>
<evidence type="ECO:0000256" key="4">
    <source>
        <dbReference type="ARBA" id="ARBA00023239"/>
    </source>
</evidence>